<name>A0A936ZY80_9FLAO</name>
<dbReference type="RefSeq" id="WP_201918241.1">
    <property type="nucleotide sequence ID" value="NZ_BAABAX010000008.1"/>
</dbReference>
<keyword evidence="2" id="KW-1185">Reference proteome</keyword>
<protein>
    <submittedName>
        <fullName evidence="1">Uncharacterized protein</fullName>
    </submittedName>
</protein>
<sequence>MACRSASVKRVADKTVKAKQQVDKLQAMIQAQEAANKKKFYEQIESHLASANITDARQLSYNSDIKTEYTSEFSLDKIAAVVTSSLKAVSAASDPTVVKPAMSAEAIDAYVDVVNTVAQAAKSSSTASASLSFSMNRLSPGMFGFLYASSVSIQEEETFGSEAVTSTAIYYRLMESIDDVKHQARFDAALIDKNNYLHMKTLQAGLTDELAQGNIDINTWMKLDDQYSAAVAKLKARLDADQIKSAEQLVVKKKSMTVSTNHQLVLESLKKLTAMGDIHKVAIERSQARIASSYF</sequence>
<dbReference type="Proteomes" id="UP000651057">
    <property type="component" value="Unassembled WGS sequence"/>
</dbReference>
<dbReference type="AlphaFoldDB" id="A0A936ZY80"/>
<comment type="caution">
    <text evidence="1">The sequence shown here is derived from an EMBL/GenBank/DDBJ whole genome shotgun (WGS) entry which is preliminary data.</text>
</comment>
<evidence type="ECO:0000313" key="2">
    <source>
        <dbReference type="Proteomes" id="UP000651057"/>
    </source>
</evidence>
<reference evidence="1" key="1">
    <citation type="submission" date="2021-01" db="EMBL/GenBank/DDBJ databases">
        <authorList>
            <person name="Zhong Y.L."/>
        </authorList>
    </citation>
    <scope>NUCLEOTIDE SEQUENCE</scope>
    <source>
        <strain evidence="1">KCTC 23302</strain>
    </source>
</reference>
<dbReference type="EMBL" id="JAERQJ010000003">
    <property type="protein sequence ID" value="MBL0683326.1"/>
    <property type="molecule type" value="Genomic_DNA"/>
</dbReference>
<proteinExistence type="predicted"/>
<evidence type="ECO:0000313" key="1">
    <source>
        <dbReference type="EMBL" id="MBL0683326.1"/>
    </source>
</evidence>
<gene>
    <name evidence="1" type="ORF">JJQ60_07345</name>
</gene>
<accession>A0A936ZY80</accession>
<organism evidence="1 2">
    <name type="scientific">Aquimarina mytili</name>
    <dbReference type="NCBI Taxonomy" id="874423"/>
    <lineage>
        <taxon>Bacteria</taxon>
        <taxon>Pseudomonadati</taxon>
        <taxon>Bacteroidota</taxon>
        <taxon>Flavobacteriia</taxon>
        <taxon>Flavobacteriales</taxon>
        <taxon>Flavobacteriaceae</taxon>
        <taxon>Aquimarina</taxon>
    </lineage>
</organism>